<organism evidence="2 3">
    <name type="scientific">Protea cynaroides</name>
    <dbReference type="NCBI Taxonomy" id="273540"/>
    <lineage>
        <taxon>Eukaryota</taxon>
        <taxon>Viridiplantae</taxon>
        <taxon>Streptophyta</taxon>
        <taxon>Embryophyta</taxon>
        <taxon>Tracheophyta</taxon>
        <taxon>Spermatophyta</taxon>
        <taxon>Magnoliopsida</taxon>
        <taxon>Proteales</taxon>
        <taxon>Proteaceae</taxon>
        <taxon>Protea</taxon>
    </lineage>
</organism>
<dbReference type="Proteomes" id="UP001141806">
    <property type="component" value="Unassembled WGS sequence"/>
</dbReference>
<dbReference type="CDD" id="cd06222">
    <property type="entry name" value="RNase_H_like"/>
    <property type="match status" value="1"/>
</dbReference>
<dbReference type="InterPro" id="IPR044730">
    <property type="entry name" value="RNase_H-like_dom_plant"/>
</dbReference>
<gene>
    <name evidence="2" type="ORF">NE237_011829</name>
</gene>
<dbReference type="AlphaFoldDB" id="A0A9Q0GXY1"/>
<keyword evidence="3" id="KW-1185">Reference proteome</keyword>
<dbReference type="OrthoDB" id="1504458at2759"/>
<protein>
    <recommendedName>
        <fullName evidence="1">RNase H type-1 domain-containing protein</fullName>
    </recommendedName>
</protein>
<sequence length="108" mass="12184">MAIRQAIFLALQFQLHPFIVKSDSLEVISCLNSSVSSSDRFLDDIVKDIKALLPSDDFVTVMYIPRSANVVAHEVAQRAREGMGIKLWDGSVVWLMDFCTDPVFSEYQ</sequence>
<dbReference type="InterPro" id="IPR053151">
    <property type="entry name" value="RNase_H-like"/>
</dbReference>
<reference evidence="2" key="1">
    <citation type="journal article" date="2023" name="Plant J.">
        <title>The genome of the king protea, Protea cynaroides.</title>
        <authorList>
            <person name="Chang J."/>
            <person name="Duong T.A."/>
            <person name="Schoeman C."/>
            <person name="Ma X."/>
            <person name="Roodt D."/>
            <person name="Barker N."/>
            <person name="Li Z."/>
            <person name="Van de Peer Y."/>
            <person name="Mizrachi E."/>
        </authorList>
    </citation>
    <scope>NUCLEOTIDE SEQUENCE</scope>
    <source>
        <tissue evidence="2">Young leaves</tissue>
    </source>
</reference>
<evidence type="ECO:0000259" key="1">
    <source>
        <dbReference type="Pfam" id="PF13456"/>
    </source>
</evidence>
<dbReference type="InterPro" id="IPR002156">
    <property type="entry name" value="RNaseH_domain"/>
</dbReference>
<dbReference type="GO" id="GO:0003676">
    <property type="term" value="F:nucleic acid binding"/>
    <property type="evidence" value="ECO:0007669"/>
    <property type="project" value="InterPro"/>
</dbReference>
<feature type="domain" description="RNase H type-1" evidence="1">
    <location>
        <begin position="2"/>
        <end position="79"/>
    </location>
</feature>
<dbReference type="PANTHER" id="PTHR47723">
    <property type="entry name" value="OS05G0353850 PROTEIN"/>
    <property type="match status" value="1"/>
</dbReference>
<dbReference type="Pfam" id="PF13456">
    <property type="entry name" value="RVT_3"/>
    <property type="match status" value="1"/>
</dbReference>
<dbReference type="SUPFAM" id="SSF53098">
    <property type="entry name" value="Ribonuclease H-like"/>
    <property type="match status" value="1"/>
</dbReference>
<dbReference type="PANTHER" id="PTHR47723:SF22">
    <property type="entry name" value="RNASE H TYPE-1 DOMAIN-CONTAINING PROTEIN"/>
    <property type="match status" value="1"/>
</dbReference>
<dbReference type="InterPro" id="IPR012337">
    <property type="entry name" value="RNaseH-like_sf"/>
</dbReference>
<evidence type="ECO:0000313" key="3">
    <source>
        <dbReference type="Proteomes" id="UP001141806"/>
    </source>
</evidence>
<dbReference type="InterPro" id="IPR036397">
    <property type="entry name" value="RNaseH_sf"/>
</dbReference>
<dbReference type="EMBL" id="JAMYWD010000011">
    <property type="protein sequence ID" value="KAJ4955046.1"/>
    <property type="molecule type" value="Genomic_DNA"/>
</dbReference>
<evidence type="ECO:0000313" key="2">
    <source>
        <dbReference type="EMBL" id="KAJ4955046.1"/>
    </source>
</evidence>
<accession>A0A9Q0GXY1</accession>
<dbReference type="Gene3D" id="3.30.420.10">
    <property type="entry name" value="Ribonuclease H-like superfamily/Ribonuclease H"/>
    <property type="match status" value="1"/>
</dbReference>
<dbReference type="GO" id="GO:0004523">
    <property type="term" value="F:RNA-DNA hybrid ribonuclease activity"/>
    <property type="evidence" value="ECO:0007669"/>
    <property type="project" value="InterPro"/>
</dbReference>
<name>A0A9Q0GXY1_9MAGN</name>
<proteinExistence type="predicted"/>
<comment type="caution">
    <text evidence="2">The sequence shown here is derived from an EMBL/GenBank/DDBJ whole genome shotgun (WGS) entry which is preliminary data.</text>
</comment>